<dbReference type="Gene3D" id="1.20.5.1930">
    <property type="match status" value="1"/>
</dbReference>
<dbReference type="InterPro" id="IPR036890">
    <property type="entry name" value="HATPase_C_sf"/>
</dbReference>
<dbReference type="InterPro" id="IPR011712">
    <property type="entry name" value="Sig_transdc_His_kin_sub3_dim/P"/>
</dbReference>
<name>A0ABP7BHT5_9MICO</name>
<keyword evidence="8" id="KW-0902">Two-component regulatory system</keyword>
<evidence type="ECO:0000259" key="11">
    <source>
        <dbReference type="Pfam" id="PF07730"/>
    </source>
</evidence>
<protein>
    <recommendedName>
        <fullName evidence="2">histidine kinase</fullName>
        <ecNumber evidence="2">2.7.13.3</ecNumber>
    </recommendedName>
</protein>
<reference evidence="13" key="1">
    <citation type="journal article" date="2019" name="Int. J. Syst. Evol. Microbiol.">
        <title>The Global Catalogue of Microorganisms (GCM) 10K type strain sequencing project: providing services to taxonomists for standard genome sequencing and annotation.</title>
        <authorList>
            <consortium name="The Broad Institute Genomics Platform"/>
            <consortium name="The Broad Institute Genome Sequencing Center for Infectious Disease"/>
            <person name="Wu L."/>
            <person name="Ma J."/>
        </authorList>
    </citation>
    <scope>NUCLEOTIDE SEQUENCE [LARGE SCALE GENOMIC DNA]</scope>
    <source>
        <strain evidence="13">JCM 16546</strain>
    </source>
</reference>
<keyword evidence="4" id="KW-0808">Transferase</keyword>
<feature type="transmembrane region" description="Helical" evidence="9">
    <location>
        <begin position="152"/>
        <end position="176"/>
    </location>
</feature>
<feature type="transmembrane region" description="Helical" evidence="9">
    <location>
        <begin position="77"/>
        <end position="101"/>
    </location>
</feature>
<keyword evidence="5" id="KW-0547">Nucleotide-binding</keyword>
<dbReference type="InterPro" id="IPR050482">
    <property type="entry name" value="Sensor_HK_TwoCompSys"/>
</dbReference>
<feature type="transmembrane region" description="Helical" evidence="9">
    <location>
        <begin position="20"/>
        <end position="39"/>
    </location>
</feature>
<dbReference type="SUPFAM" id="SSF55874">
    <property type="entry name" value="ATPase domain of HSP90 chaperone/DNA topoisomerase II/histidine kinase"/>
    <property type="match status" value="1"/>
</dbReference>
<gene>
    <name evidence="12" type="ORF">GCM10022202_20840</name>
</gene>
<evidence type="ECO:0000256" key="4">
    <source>
        <dbReference type="ARBA" id="ARBA00022679"/>
    </source>
</evidence>
<dbReference type="Gene3D" id="3.30.565.10">
    <property type="entry name" value="Histidine kinase-like ATPase, C-terminal domain"/>
    <property type="match status" value="1"/>
</dbReference>
<dbReference type="Proteomes" id="UP001410795">
    <property type="component" value="Unassembled WGS sequence"/>
</dbReference>
<evidence type="ECO:0000256" key="6">
    <source>
        <dbReference type="ARBA" id="ARBA00022777"/>
    </source>
</evidence>
<dbReference type="RefSeq" id="WP_221860240.1">
    <property type="nucleotide sequence ID" value="NZ_BAAAYV010000009.1"/>
</dbReference>
<feature type="domain" description="Signal transduction histidine kinase subgroup 3 dimerisation and phosphoacceptor" evidence="11">
    <location>
        <begin position="209"/>
        <end position="271"/>
    </location>
</feature>
<feature type="transmembrane region" description="Helical" evidence="9">
    <location>
        <begin position="113"/>
        <end position="132"/>
    </location>
</feature>
<dbReference type="EMBL" id="BAAAYV010000009">
    <property type="protein sequence ID" value="GAA3659830.1"/>
    <property type="molecule type" value="Genomic_DNA"/>
</dbReference>
<evidence type="ECO:0000256" key="2">
    <source>
        <dbReference type="ARBA" id="ARBA00012438"/>
    </source>
</evidence>
<keyword evidence="3" id="KW-0597">Phosphoprotein</keyword>
<evidence type="ECO:0000256" key="5">
    <source>
        <dbReference type="ARBA" id="ARBA00022741"/>
    </source>
</evidence>
<evidence type="ECO:0000256" key="8">
    <source>
        <dbReference type="ARBA" id="ARBA00023012"/>
    </source>
</evidence>
<evidence type="ECO:0000256" key="1">
    <source>
        <dbReference type="ARBA" id="ARBA00000085"/>
    </source>
</evidence>
<keyword evidence="7" id="KW-0067">ATP-binding</keyword>
<evidence type="ECO:0000313" key="12">
    <source>
        <dbReference type="EMBL" id="GAA3659830.1"/>
    </source>
</evidence>
<dbReference type="EC" id="2.7.13.3" evidence="2"/>
<keyword evidence="9" id="KW-0472">Membrane</keyword>
<keyword evidence="9" id="KW-0812">Transmembrane</keyword>
<sequence length="412" mass="43729">MSQPPPVSPWRRIAEMARTALLMGAGWLIDTLGVVNVPGAAVFDRAGQPQITALGIAAWLLISACWLSVPLRRRAPWAPLVAGAVPLIVGSTYVLFLVGVVIVTRRRSARPGVIWAIAAVALLIFVIRELLTPWGAAFGHFFLLGAEGTVDAVAASIASPVIAVLSIATALGVWLYQRTRGERDANRDRADRAQLRADALGEQVARQAERERLARDIHDALSHRLSAISLQAGAFEASAATDELLVNRARTLREQAHASLEDLRGLLGQLRMERPAEDAPPSLTSMKAVGQLLRGLRAGGTAIDAYVVIDDADRASAVLDTAVYRIVQESLTNAIKHAAGAPVSVYVEVSATTGARIRVTNPLRPGASLPPGSGQGVVGVRQRAEALQGTAWIGPSQGAFIVDVTLPWSERG</sequence>
<feature type="domain" description="Histidine kinase/HSP90-like ATPase" evidence="10">
    <location>
        <begin position="322"/>
        <end position="407"/>
    </location>
</feature>
<evidence type="ECO:0000256" key="7">
    <source>
        <dbReference type="ARBA" id="ARBA00022840"/>
    </source>
</evidence>
<keyword evidence="13" id="KW-1185">Reference proteome</keyword>
<feature type="transmembrane region" description="Helical" evidence="9">
    <location>
        <begin position="51"/>
        <end position="71"/>
    </location>
</feature>
<accession>A0ABP7BHT5</accession>
<dbReference type="CDD" id="cd16917">
    <property type="entry name" value="HATPase_UhpB-NarQ-NarX-like"/>
    <property type="match status" value="1"/>
</dbReference>
<proteinExistence type="predicted"/>
<keyword evidence="9" id="KW-1133">Transmembrane helix</keyword>
<evidence type="ECO:0000313" key="13">
    <source>
        <dbReference type="Proteomes" id="UP001410795"/>
    </source>
</evidence>
<comment type="catalytic activity">
    <reaction evidence="1">
        <text>ATP + protein L-histidine = ADP + protein N-phospho-L-histidine.</text>
        <dbReference type="EC" id="2.7.13.3"/>
    </reaction>
</comment>
<evidence type="ECO:0000256" key="3">
    <source>
        <dbReference type="ARBA" id="ARBA00022553"/>
    </source>
</evidence>
<comment type="caution">
    <text evidence="12">The sequence shown here is derived from an EMBL/GenBank/DDBJ whole genome shotgun (WGS) entry which is preliminary data.</text>
</comment>
<dbReference type="PANTHER" id="PTHR24421:SF10">
    <property type="entry name" value="NITRATE_NITRITE SENSOR PROTEIN NARQ"/>
    <property type="match status" value="1"/>
</dbReference>
<keyword evidence="6" id="KW-0418">Kinase</keyword>
<evidence type="ECO:0000256" key="9">
    <source>
        <dbReference type="SAM" id="Phobius"/>
    </source>
</evidence>
<dbReference type="Pfam" id="PF07730">
    <property type="entry name" value="HisKA_3"/>
    <property type="match status" value="1"/>
</dbReference>
<organism evidence="12 13">
    <name type="scientific">Microbacterium marinilacus</name>
    <dbReference type="NCBI Taxonomy" id="415209"/>
    <lineage>
        <taxon>Bacteria</taxon>
        <taxon>Bacillati</taxon>
        <taxon>Actinomycetota</taxon>
        <taxon>Actinomycetes</taxon>
        <taxon>Micrococcales</taxon>
        <taxon>Microbacteriaceae</taxon>
        <taxon>Microbacterium</taxon>
    </lineage>
</organism>
<dbReference type="PANTHER" id="PTHR24421">
    <property type="entry name" value="NITRATE/NITRITE SENSOR PROTEIN NARX-RELATED"/>
    <property type="match status" value="1"/>
</dbReference>
<dbReference type="InterPro" id="IPR003594">
    <property type="entry name" value="HATPase_dom"/>
</dbReference>
<evidence type="ECO:0000259" key="10">
    <source>
        <dbReference type="Pfam" id="PF02518"/>
    </source>
</evidence>
<dbReference type="Pfam" id="PF02518">
    <property type="entry name" value="HATPase_c"/>
    <property type="match status" value="1"/>
</dbReference>